<proteinExistence type="predicted"/>
<evidence type="ECO:0000313" key="4">
    <source>
        <dbReference type="EMBL" id="OMJ75123.1"/>
    </source>
</evidence>
<gene>
    <name evidence="4" type="ORF">SteCoe_25825</name>
</gene>
<dbReference type="Proteomes" id="UP000187209">
    <property type="component" value="Unassembled WGS sequence"/>
</dbReference>
<dbReference type="SUPFAM" id="SSF57850">
    <property type="entry name" value="RING/U-box"/>
    <property type="match status" value="1"/>
</dbReference>
<feature type="transmembrane region" description="Helical" evidence="2">
    <location>
        <begin position="145"/>
        <end position="170"/>
    </location>
</feature>
<keyword evidence="2" id="KW-0472">Membrane</keyword>
<keyword evidence="2" id="KW-1133">Transmembrane helix</keyword>
<dbReference type="Gene3D" id="3.30.40.10">
    <property type="entry name" value="Zinc/RING finger domain, C3HC4 (zinc finger)"/>
    <property type="match status" value="1"/>
</dbReference>
<dbReference type="SMART" id="SM00184">
    <property type="entry name" value="RING"/>
    <property type="match status" value="1"/>
</dbReference>
<dbReference type="OrthoDB" id="439844at2759"/>
<dbReference type="Pfam" id="PF13639">
    <property type="entry name" value="zf-RING_2"/>
    <property type="match status" value="1"/>
</dbReference>
<name>A0A1R2BEF4_9CILI</name>
<keyword evidence="1" id="KW-0479">Metal-binding</keyword>
<feature type="domain" description="RING-type" evidence="3">
    <location>
        <begin position="200"/>
        <end position="247"/>
    </location>
</feature>
<evidence type="ECO:0000313" key="5">
    <source>
        <dbReference type="Proteomes" id="UP000187209"/>
    </source>
</evidence>
<organism evidence="4 5">
    <name type="scientific">Stentor coeruleus</name>
    <dbReference type="NCBI Taxonomy" id="5963"/>
    <lineage>
        <taxon>Eukaryota</taxon>
        <taxon>Sar</taxon>
        <taxon>Alveolata</taxon>
        <taxon>Ciliophora</taxon>
        <taxon>Postciliodesmatophora</taxon>
        <taxon>Heterotrichea</taxon>
        <taxon>Heterotrichida</taxon>
        <taxon>Stentoridae</taxon>
        <taxon>Stentor</taxon>
    </lineage>
</organism>
<dbReference type="CDD" id="cd16448">
    <property type="entry name" value="RING-H2"/>
    <property type="match status" value="1"/>
</dbReference>
<keyword evidence="1" id="KW-0863">Zinc-finger</keyword>
<dbReference type="InterPro" id="IPR013083">
    <property type="entry name" value="Znf_RING/FYVE/PHD"/>
</dbReference>
<comment type="caution">
    <text evidence="4">The sequence shown here is derived from an EMBL/GenBank/DDBJ whole genome shotgun (WGS) entry which is preliminary data.</text>
</comment>
<dbReference type="PROSITE" id="PS50089">
    <property type="entry name" value="ZF_RING_2"/>
    <property type="match status" value="1"/>
</dbReference>
<keyword evidence="5" id="KW-1185">Reference proteome</keyword>
<evidence type="ECO:0000256" key="2">
    <source>
        <dbReference type="SAM" id="Phobius"/>
    </source>
</evidence>
<keyword evidence="2" id="KW-0812">Transmembrane</keyword>
<dbReference type="GO" id="GO:0008270">
    <property type="term" value="F:zinc ion binding"/>
    <property type="evidence" value="ECO:0007669"/>
    <property type="project" value="UniProtKB-KW"/>
</dbReference>
<accession>A0A1R2BEF4</accession>
<evidence type="ECO:0000256" key="1">
    <source>
        <dbReference type="PROSITE-ProRule" id="PRU00175"/>
    </source>
</evidence>
<dbReference type="InterPro" id="IPR001841">
    <property type="entry name" value="Znf_RING"/>
</dbReference>
<reference evidence="4 5" key="1">
    <citation type="submission" date="2016-11" db="EMBL/GenBank/DDBJ databases">
        <title>The macronuclear genome of Stentor coeruleus: a giant cell with tiny introns.</title>
        <authorList>
            <person name="Slabodnick M."/>
            <person name="Ruby J.G."/>
            <person name="Reiff S.B."/>
            <person name="Swart E.C."/>
            <person name="Gosai S."/>
            <person name="Prabakaran S."/>
            <person name="Witkowska E."/>
            <person name="Larue G.E."/>
            <person name="Fisher S."/>
            <person name="Freeman R.M."/>
            <person name="Gunawardena J."/>
            <person name="Chu W."/>
            <person name="Stover N.A."/>
            <person name="Gregory B.D."/>
            <person name="Nowacki M."/>
            <person name="Derisi J."/>
            <person name="Roy S.W."/>
            <person name="Marshall W.F."/>
            <person name="Sood P."/>
        </authorList>
    </citation>
    <scope>NUCLEOTIDE SEQUENCE [LARGE SCALE GENOMIC DNA]</scope>
    <source>
        <strain evidence="4">WM001</strain>
    </source>
</reference>
<keyword evidence="1" id="KW-0862">Zinc</keyword>
<protein>
    <recommendedName>
        <fullName evidence="3">RING-type domain-containing protein</fullName>
    </recommendedName>
</protein>
<sequence length="255" mass="29502">MYDNCADDYSIECNINTIINRGGKNETNEDLIKYAFYTKYPFGQISINKVSFPWWKSFESGYCASFNSPPSNCVYCSDECPYEVQSLKKCFPKCNTTSCGYSNMHCLEVEGNNCYSFMINDGNCNFGCENDSDCDTDSQYTNTEIIMLSIFIPCGILWLCSITIIFVLIIKNNYNKKKADIEKRKQLKNLTKETAFKEKICILDLKEIEDHDLSVITPCNHIFHRECFKEWLKNENNSIEKNCPVCKSILVNFKF</sequence>
<dbReference type="EMBL" id="MPUH01000709">
    <property type="protein sequence ID" value="OMJ75123.1"/>
    <property type="molecule type" value="Genomic_DNA"/>
</dbReference>
<evidence type="ECO:0000259" key="3">
    <source>
        <dbReference type="PROSITE" id="PS50089"/>
    </source>
</evidence>
<dbReference type="AlphaFoldDB" id="A0A1R2BEF4"/>